<name>A0A493T736_ANAPP</name>
<comment type="function">
    <text evidence="3">Acts as a cargo receptor for glycogen. Delivers its cargo to an autophagic pathway called glycophagy, resulting in the transport of glycogen to lysosomes.</text>
</comment>
<dbReference type="SUPFAM" id="SSF49452">
    <property type="entry name" value="Starch-binding domain-like"/>
    <property type="match status" value="1"/>
</dbReference>
<dbReference type="PANTHER" id="PTHR15048">
    <property type="entry name" value="STARCH-BINDING DOMAIN-CONTAINING PROTEIN 1"/>
    <property type="match status" value="1"/>
</dbReference>
<feature type="region of interest" description="Disordered" evidence="9">
    <location>
        <begin position="30"/>
        <end position="69"/>
    </location>
</feature>
<proteinExistence type="predicted"/>
<evidence type="ECO:0000256" key="4">
    <source>
        <dbReference type="ARBA" id="ARBA00060405"/>
    </source>
</evidence>
<dbReference type="GeneTree" id="ENSGT00390000007731"/>
<dbReference type="InterPro" id="IPR013783">
    <property type="entry name" value="Ig-like_fold"/>
</dbReference>
<dbReference type="SMART" id="SM01065">
    <property type="entry name" value="CBM_2"/>
    <property type="match status" value="1"/>
</dbReference>
<feature type="region of interest" description="Disordered" evidence="9">
    <location>
        <begin position="251"/>
        <end position="273"/>
    </location>
</feature>
<dbReference type="GO" id="GO:0030315">
    <property type="term" value="C:T-tubule"/>
    <property type="evidence" value="ECO:0007669"/>
    <property type="project" value="UniProtKB-SubCell"/>
</dbReference>
<evidence type="ECO:0000256" key="7">
    <source>
        <dbReference type="ARBA" id="ARBA00075794"/>
    </source>
</evidence>
<dbReference type="InterPro" id="IPR013784">
    <property type="entry name" value="Carb-bd-like_fold"/>
</dbReference>
<comment type="subunit">
    <text evidence="5">Interacts with the ATG8 family proteins GABARAP and GABARAPL1. Interacts with several glycogen-associated proteins, such as GYS2 (liver glycogen synthase), GDE (glycogen debranching enzyme), GBE1 (glycogen branching enzyme 1) and EPM2A (Laforin).</text>
</comment>
<dbReference type="GO" id="GO:2001070">
    <property type="term" value="F:starch binding"/>
    <property type="evidence" value="ECO:0007669"/>
    <property type="project" value="InterPro"/>
</dbReference>
<dbReference type="GO" id="GO:0034045">
    <property type="term" value="C:phagophore assembly site membrane"/>
    <property type="evidence" value="ECO:0007669"/>
    <property type="project" value="UniProtKB-SubCell"/>
</dbReference>
<evidence type="ECO:0000259" key="10">
    <source>
        <dbReference type="PROSITE" id="PS51166"/>
    </source>
</evidence>
<feature type="compositionally biased region" description="Gly residues" evidence="9">
    <location>
        <begin position="51"/>
        <end position="60"/>
    </location>
</feature>
<feature type="compositionally biased region" description="Basic and acidic residues" evidence="9">
    <location>
        <begin position="146"/>
        <end position="159"/>
    </location>
</feature>
<feature type="domain" description="CBM20" evidence="10">
    <location>
        <begin position="285"/>
        <end position="384"/>
    </location>
</feature>
<evidence type="ECO:0000313" key="12">
    <source>
        <dbReference type="Proteomes" id="UP000016666"/>
    </source>
</evidence>
<accession>A0A493T736</accession>
<evidence type="ECO:0000256" key="8">
    <source>
        <dbReference type="ARBA" id="ARBA00076001"/>
    </source>
</evidence>
<dbReference type="Pfam" id="PF00686">
    <property type="entry name" value="CBM_20"/>
    <property type="match status" value="1"/>
</dbReference>
<dbReference type="Proteomes" id="UP000016666">
    <property type="component" value="Chromosome 4"/>
</dbReference>
<reference evidence="11" key="3">
    <citation type="submission" date="2025-09" db="UniProtKB">
        <authorList>
            <consortium name="Ensembl"/>
        </authorList>
    </citation>
    <scope>IDENTIFICATION</scope>
</reference>
<dbReference type="Gene3D" id="2.60.40.10">
    <property type="entry name" value="Immunoglobulins"/>
    <property type="match status" value="1"/>
</dbReference>
<dbReference type="CDD" id="cd05813">
    <property type="entry name" value="CBM20_genethonin_1"/>
    <property type="match status" value="1"/>
</dbReference>
<dbReference type="FunFam" id="2.60.40.10:FF:000552">
    <property type="entry name" value="Related to glucoamylase"/>
    <property type="match status" value="1"/>
</dbReference>
<reference evidence="11" key="2">
    <citation type="submission" date="2025-08" db="UniProtKB">
        <authorList>
            <consortium name="Ensembl"/>
        </authorList>
    </citation>
    <scope>IDENTIFICATION</scope>
</reference>
<organism evidence="11 12">
    <name type="scientific">Anas platyrhynchos platyrhynchos</name>
    <name type="common">Northern mallard</name>
    <dbReference type="NCBI Taxonomy" id="8840"/>
    <lineage>
        <taxon>Eukaryota</taxon>
        <taxon>Metazoa</taxon>
        <taxon>Chordata</taxon>
        <taxon>Craniata</taxon>
        <taxon>Vertebrata</taxon>
        <taxon>Euteleostomi</taxon>
        <taxon>Archelosauria</taxon>
        <taxon>Archosauria</taxon>
        <taxon>Dinosauria</taxon>
        <taxon>Saurischia</taxon>
        <taxon>Theropoda</taxon>
        <taxon>Coelurosauria</taxon>
        <taxon>Aves</taxon>
        <taxon>Neognathae</taxon>
        <taxon>Galloanserae</taxon>
        <taxon>Anseriformes</taxon>
        <taxon>Anatidae</taxon>
        <taxon>Anatinae</taxon>
        <taxon>Anas</taxon>
    </lineage>
</organism>
<feature type="region of interest" description="Disordered" evidence="9">
    <location>
        <begin position="135"/>
        <end position="206"/>
    </location>
</feature>
<protein>
    <recommendedName>
        <fullName evidence="6">Starch-binding domain-containing protein 1</fullName>
    </recommendedName>
    <alternativeName>
        <fullName evidence="7">Genethonin-1</fullName>
    </alternativeName>
    <alternativeName>
        <fullName evidence="8">Glycophagy cargo receptor stbd1</fullName>
    </alternativeName>
</protein>
<dbReference type="Ensembl" id="ENSAPLT00000041798.1">
    <property type="protein sequence ID" value="ENSAPLP00000021712.1"/>
    <property type="gene ID" value="ENSAPLG00000020939.1"/>
</dbReference>
<dbReference type="GO" id="GO:0061723">
    <property type="term" value="P:glycophagy"/>
    <property type="evidence" value="ECO:0007669"/>
    <property type="project" value="UniProtKB-ARBA"/>
</dbReference>
<evidence type="ECO:0000256" key="3">
    <source>
        <dbReference type="ARBA" id="ARBA00053886"/>
    </source>
</evidence>
<dbReference type="PANTHER" id="PTHR15048:SF0">
    <property type="entry name" value="STARCH-BINDING DOMAIN-CONTAINING PROTEIN 1"/>
    <property type="match status" value="1"/>
</dbReference>
<dbReference type="GO" id="GO:0005789">
    <property type="term" value="C:endoplasmic reticulum membrane"/>
    <property type="evidence" value="ECO:0007669"/>
    <property type="project" value="UniProtKB-SubCell"/>
</dbReference>
<gene>
    <name evidence="11" type="primary">STBD1</name>
</gene>
<evidence type="ECO:0000256" key="2">
    <source>
        <dbReference type="ARBA" id="ARBA00024012"/>
    </source>
</evidence>
<dbReference type="GO" id="GO:2001069">
    <property type="term" value="F:glycogen binding"/>
    <property type="evidence" value="ECO:0007669"/>
    <property type="project" value="InterPro"/>
</dbReference>
<sequence length="385" mass="41333">MVENGGERGQISQLFLTRLIPSLAACLLPPASQHPGDPRPAPGAAPTPGLKLGGGGGPGAAPGASARPWPATAAPRCCGSRSAPRACPLRCPQSPAAGAGWERGCGRRWWWGCWPHSSPGSEDLLGSGEQVLQQTKAAAVLSSPREAGEDAPQHNHAESSRAASRAPEKELAKPCAAASEPDAGEHPVDVRGGQAGQPRPPVGQASDGWCVMSSGGVCKDGSEEQLGQPAQVRDLDQEEWEVVSEHLDWGEAGRNGSVEDSDSKEWEQGDCPDGDLKAKRVAAVPPMFQNIHVTFRVHYITHSDAQLIGVTGDHECLGQWHSYVPLKYDKDGFWSESVSLPVDTKVEWKFILVENGKVTRWEECSNRTLVTEHEDRIAHQWWGHH</sequence>
<evidence type="ECO:0000313" key="11">
    <source>
        <dbReference type="Ensembl" id="ENSAPLP00000021712.1"/>
    </source>
</evidence>
<evidence type="ECO:0000256" key="6">
    <source>
        <dbReference type="ARBA" id="ARBA00073038"/>
    </source>
</evidence>
<evidence type="ECO:0000256" key="5">
    <source>
        <dbReference type="ARBA" id="ARBA00062412"/>
    </source>
</evidence>
<evidence type="ECO:0000256" key="1">
    <source>
        <dbReference type="ARBA" id="ARBA00004643"/>
    </source>
</evidence>
<reference evidence="11 12" key="1">
    <citation type="submission" date="2017-10" db="EMBL/GenBank/DDBJ databases">
        <title>A new Pekin duck reference genome.</title>
        <authorList>
            <person name="Hou Z.-C."/>
            <person name="Zhou Z.-K."/>
            <person name="Zhu F."/>
            <person name="Hou S.-S."/>
        </authorList>
    </citation>
    <scope>NUCLEOTIDE SEQUENCE [LARGE SCALE GENOMIC DNA]</scope>
</reference>
<comment type="subcellular location">
    <subcellularLocation>
        <location evidence="2">Cell membrane</location>
        <location evidence="2">Sarcolemma</location>
        <location evidence="2">T-tubule</location>
    </subcellularLocation>
    <subcellularLocation>
        <location evidence="1">Endoplasmic reticulum membrane</location>
        <topology evidence="1">Single-pass type III membrane protein</topology>
    </subcellularLocation>
    <subcellularLocation>
        <location evidence="4">Preautophagosomal structure membrane</location>
        <topology evidence="4">Single-pass type III membrane protein</topology>
    </subcellularLocation>
</comment>
<evidence type="ECO:0000256" key="9">
    <source>
        <dbReference type="SAM" id="MobiDB-lite"/>
    </source>
</evidence>
<dbReference type="AlphaFoldDB" id="A0A493T736"/>
<keyword evidence="12" id="KW-1185">Reference proteome</keyword>
<dbReference type="InterPro" id="IPR034838">
    <property type="entry name" value="CBM20_genethonin_1"/>
</dbReference>
<dbReference type="PROSITE" id="PS51166">
    <property type="entry name" value="CBM20"/>
    <property type="match status" value="1"/>
</dbReference>
<dbReference type="InterPro" id="IPR002044">
    <property type="entry name" value="CBM20"/>
</dbReference>